<sequence>QIITDVTQYGDNTIYTYGDIVYFVGACLYVIANLRDDGWLWFFPFAGQYGIPPGRIERIKPITVGKGHLLMTECCCPRKADVLPFTTDNDNKMETESMKELPNGDSTVHATKENINAPKPPQRSAGDTIV</sequence>
<dbReference type="Proteomes" id="UP000681722">
    <property type="component" value="Unassembled WGS sequence"/>
</dbReference>
<dbReference type="EMBL" id="CAJNOQ010057558">
    <property type="protein sequence ID" value="CAF1664309.1"/>
    <property type="molecule type" value="Genomic_DNA"/>
</dbReference>
<reference evidence="2" key="1">
    <citation type="submission" date="2021-02" db="EMBL/GenBank/DDBJ databases">
        <authorList>
            <person name="Nowell W R."/>
        </authorList>
    </citation>
    <scope>NUCLEOTIDE SEQUENCE</scope>
</reference>
<keyword evidence="4" id="KW-1185">Reference proteome</keyword>
<evidence type="ECO:0000313" key="4">
    <source>
        <dbReference type="Proteomes" id="UP000663829"/>
    </source>
</evidence>
<protein>
    <submittedName>
        <fullName evidence="2">Uncharacterized protein</fullName>
    </submittedName>
</protein>
<accession>A0A816FPA0</accession>
<evidence type="ECO:0000256" key="1">
    <source>
        <dbReference type="SAM" id="MobiDB-lite"/>
    </source>
</evidence>
<proteinExistence type="predicted"/>
<dbReference type="EMBL" id="CAJOBC010133204">
    <property type="protein sequence ID" value="CAF4620001.1"/>
    <property type="molecule type" value="Genomic_DNA"/>
</dbReference>
<comment type="caution">
    <text evidence="2">The sequence shown here is derived from an EMBL/GenBank/DDBJ whole genome shotgun (WGS) entry which is preliminary data.</text>
</comment>
<evidence type="ECO:0000313" key="2">
    <source>
        <dbReference type="EMBL" id="CAF1664309.1"/>
    </source>
</evidence>
<organism evidence="2 4">
    <name type="scientific">Didymodactylos carnosus</name>
    <dbReference type="NCBI Taxonomy" id="1234261"/>
    <lineage>
        <taxon>Eukaryota</taxon>
        <taxon>Metazoa</taxon>
        <taxon>Spiralia</taxon>
        <taxon>Gnathifera</taxon>
        <taxon>Rotifera</taxon>
        <taxon>Eurotatoria</taxon>
        <taxon>Bdelloidea</taxon>
        <taxon>Philodinida</taxon>
        <taxon>Philodinidae</taxon>
        <taxon>Didymodactylos</taxon>
    </lineage>
</organism>
<dbReference type="AlphaFoldDB" id="A0A816FPA0"/>
<evidence type="ECO:0000313" key="3">
    <source>
        <dbReference type="EMBL" id="CAF4620001.1"/>
    </source>
</evidence>
<feature type="non-terminal residue" evidence="2">
    <location>
        <position position="1"/>
    </location>
</feature>
<name>A0A816FPA0_9BILA</name>
<feature type="region of interest" description="Disordered" evidence="1">
    <location>
        <begin position="87"/>
        <end position="130"/>
    </location>
</feature>
<dbReference type="Proteomes" id="UP000663829">
    <property type="component" value="Unassembled WGS sequence"/>
</dbReference>
<gene>
    <name evidence="2" type="ORF">GPM918_LOCUS46092</name>
    <name evidence="3" type="ORF">SRO942_LOCUS49505</name>
</gene>
<feature type="compositionally biased region" description="Basic and acidic residues" evidence="1">
    <location>
        <begin position="89"/>
        <end position="99"/>
    </location>
</feature>